<dbReference type="Proteomes" id="UP000242715">
    <property type="component" value="Unassembled WGS sequence"/>
</dbReference>
<dbReference type="EMBL" id="DF973338">
    <property type="protein sequence ID" value="GAU26564.1"/>
    <property type="molecule type" value="Genomic_DNA"/>
</dbReference>
<evidence type="ECO:0000313" key="1">
    <source>
        <dbReference type="EMBL" id="GAU26564.1"/>
    </source>
</evidence>
<evidence type="ECO:0000313" key="2">
    <source>
        <dbReference type="Proteomes" id="UP000242715"/>
    </source>
</evidence>
<keyword evidence="2" id="KW-1185">Reference proteome</keyword>
<organism evidence="1 2">
    <name type="scientific">Trifolium subterraneum</name>
    <name type="common">Subterranean clover</name>
    <dbReference type="NCBI Taxonomy" id="3900"/>
    <lineage>
        <taxon>Eukaryota</taxon>
        <taxon>Viridiplantae</taxon>
        <taxon>Streptophyta</taxon>
        <taxon>Embryophyta</taxon>
        <taxon>Tracheophyta</taxon>
        <taxon>Spermatophyta</taxon>
        <taxon>Magnoliopsida</taxon>
        <taxon>eudicotyledons</taxon>
        <taxon>Gunneridae</taxon>
        <taxon>Pentapetalae</taxon>
        <taxon>rosids</taxon>
        <taxon>fabids</taxon>
        <taxon>Fabales</taxon>
        <taxon>Fabaceae</taxon>
        <taxon>Papilionoideae</taxon>
        <taxon>50 kb inversion clade</taxon>
        <taxon>NPAAA clade</taxon>
        <taxon>Hologalegina</taxon>
        <taxon>IRL clade</taxon>
        <taxon>Trifolieae</taxon>
        <taxon>Trifolium</taxon>
    </lineage>
</organism>
<sequence length="84" mass="9176">MLARAAHLSSAFNLFASVRALCSAVISALPGRLVLLFRATFGIGDKASVPELVDFIFAAQIAKKMKKEDADEDEITCYVREKEV</sequence>
<dbReference type="AlphaFoldDB" id="A0A2Z6M210"/>
<gene>
    <name evidence="1" type="ORF">TSUD_266780</name>
</gene>
<reference evidence="2" key="1">
    <citation type="journal article" date="2017" name="Front. Plant Sci.">
        <title>Climate Clever Clovers: New Paradigm to Reduce the Environmental Footprint of Ruminants by Breeding Low Methanogenic Forages Utilizing Haplotype Variation.</title>
        <authorList>
            <person name="Kaur P."/>
            <person name="Appels R."/>
            <person name="Bayer P.E."/>
            <person name="Keeble-Gagnere G."/>
            <person name="Wang J."/>
            <person name="Hirakawa H."/>
            <person name="Shirasawa K."/>
            <person name="Vercoe P."/>
            <person name="Stefanova K."/>
            <person name="Durmic Z."/>
            <person name="Nichols P."/>
            <person name="Revell C."/>
            <person name="Isobe S.N."/>
            <person name="Edwards D."/>
            <person name="Erskine W."/>
        </authorList>
    </citation>
    <scope>NUCLEOTIDE SEQUENCE [LARGE SCALE GENOMIC DNA]</scope>
    <source>
        <strain evidence="2">cv. Daliak</strain>
    </source>
</reference>
<proteinExistence type="predicted"/>
<protein>
    <submittedName>
        <fullName evidence="1">Uncharacterized protein</fullName>
    </submittedName>
</protein>
<name>A0A2Z6M210_TRISU</name>
<accession>A0A2Z6M210</accession>